<evidence type="ECO:0000256" key="2">
    <source>
        <dbReference type="ARBA" id="ARBA00022801"/>
    </source>
</evidence>
<dbReference type="InterPro" id="IPR011042">
    <property type="entry name" value="6-blade_b-propeller_TolB-like"/>
</dbReference>
<dbReference type="InterPro" id="IPR001375">
    <property type="entry name" value="Peptidase_S9_cat"/>
</dbReference>
<evidence type="ECO:0000259" key="4">
    <source>
        <dbReference type="Pfam" id="PF00326"/>
    </source>
</evidence>
<proteinExistence type="predicted"/>
<dbReference type="OrthoDB" id="262125at2"/>
<gene>
    <name evidence="5" type="ORF">SA2016_0288</name>
</gene>
<evidence type="ECO:0000313" key="6">
    <source>
        <dbReference type="Proteomes" id="UP000070134"/>
    </source>
</evidence>
<sequence length="709" mass="76456">MTAETAAVTMAGTTPASAEPAARPETPFHDLDHYVAMPRLSGLALSPDGARLVTTVATLNGKGTEYGTALWEIDPAGHAPARRITRSAKGEAGAAFAANGDLYFTSARPDPDKPDEEPVNALWLLPRAGGEARVVLGRAGGVDRVITAQKADATFVQASVLPGSADEADDEARRKGRKEAKVAAILHSSYPVRFWDSDLGPAEPRLFAVERSTAAPEPGKPATVDAAPALELRSLTADVGPALRFGEAHASPDGRTIYASVAKPLAKGDLRSELIAIDVASGTRRTLLSEDRMDYTAGPVSPDGRTVAVVVEPHTTPTSAYRSELHLLDVETGQLRRLAPEWDRMPHPAAWLPDGSALLVTADEAGRSPVFRLDPASGEATAVTHDDAAYTDVLVAPEGATAYALRSSYLFPPEAVRIDLATGETTRLGNPVERPEIPGRLEEVTATAEDGTPLRAWLALPAESPDGGKHPLLLWIHGGPISSWNAWTWRWNPWLLAAQGYAVLLPDPALSTGYGQHFIDRGWGRWGAEPYTDLMAVTDAALRRGDLDPERTAAMGGSFGGYMANWVAGHTDRFRAIVTHASLWALDAFGPTTDMALYWAKEMDEAMMQANSPHHSVGEIRTPMLVIHGDKDYRVPIGEGLRLWWELLSASQLAADDEGRTPHRFLYFPDENHWILQPQHAKVWYGVVSAFLAEHVLGESRELPKELGL</sequence>
<dbReference type="PATRIC" id="fig|37927.3.peg.294"/>
<name>A0A126ZV03_9MICC</name>
<dbReference type="PANTHER" id="PTHR42776:SF13">
    <property type="entry name" value="DIPEPTIDYL-PEPTIDASE 5"/>
    <property type="match status" value="1"/>
</dbReference>
<dbReference type="Pfam" id="PF00326">
    <property type="entry name" value="Peptidase_S9"/>
    <property type="match status" value="1"/>
</dbReference>
<evidence type="ECO:0000256" key="3">
    <source>
        <dbReference type="SAM" id="MobiDB-lite"/>
    </source>
</evidence>
<keyword evidence="2" id="KW-0378">Hydrolase</keyword>
<dbReference type="InterPro" id="IPR029058">
    <property type="entry name" value="AB_hydrolase_fold"/>
</dbReference>
<organism evidence="5 6">
    <name type="scientific">Sinomonas atrocyanea</name>
    <dbReference type="NCBI Taxonomy" id="37927"/>
    <lineage>
        <taxon>Bacteria</taxon>
        <taxon>Bacillati</taxon>
        <taxon>Actinomycetota</taxon>
        <taxon>Actinomycetes</taxon>
        <taxon>Micrococcales</taxon>
        <taxon>Micrococcaceae</taxon>
        <taxon>Sinomonas</taxon>
    </lineage>
</organism>
<dbReference type="Proteomes" id="UP000070134">
    <property type="component" value="Chromosome"/>
</dbReference>
<evidence type="ECO:0000313" key="5">
    <source>
        <dbReference type="EMBL" id="AMM30989.1"/>
    </source>
</evidence>
<feature type="domain" description="Peptidase S9 prolyl oligopeptidase catalytic" evidence="4">
    <location>
        <begin position="487"/>
        <end position="696"/>
    </location>
</feature>
<dbReference type="SUPFAM" id="SSF82171">
    <property type="entry name" value="DPP6 N-terminal domain-like"/>
    <property type="match status" value="1"/>
</dbReference>
<dbReference type="GO" id="GO:0006508">
    <property type="term" value="P:proteolysis"/>
    <property type="evidence" value="ECO:0007669"/>
    <property type="project" value="InterPro"/>
</dbReference>
<keyword evidence="1" id="KW-0732">Signal</keyword>
<dbReference type="EMBL" id="CP014518">
    <property type="protein sequence ID" value="AMM30989.1"/>
    <property type="molecule type" value="Genomic_DNA"/>
</dbReference>
<evidence type="ECO:0000256" key="1">
    <source>
        <dbReference type="ARBA" id="ARBA00022729"/>
    </source>
</evidence>
<dbReference type="PANTHER" id="PTHR42776">
    <property type="entry name" value="SERINE PEPTIDASE S9 FAMILY MEMBER"/>
    <property type="match status" value="1"/>
</dbReference>
<dbReference type="GO" id="GO:0004252">
    <property type="term" value="F:serine-type endopeptidase activity"/>
    <property type="evidence" value="ECO:0007669"/>
    <property type="project" value="TreeGrafter"/>
</dbReference>
<dbReference type="Gene3D" id="3.40.50.1820">
    <property type="entry name" value="alpha/beta hydrolase"/>
    <property type="match status" value="1"/>
</dbReference>
<protein>
    <submittedName>
        <fullName evidence="5">Peptidase S9</fullName>
    </submittedName>
</protein>
<dbReference type="STRING" id="37927.SA2016_0288"/>
<keyword evidence="6" id="KW-1185">Reference proteome</keyword>
<feature type="region of interest" description="Disordered" evidence="3">
    <location>
        <begin position="1"/>
        <end position="26"/>
    </location>
</feature>
<dbReference type="SUPFAM" id="SSF53474">
    <property type="entry name" value="alpha/beta-Hydrolases"/>
    <property type="match status" value="1"/>
</dbReference>
<reference evidence="5 6" key="1">
    <citation type="submission" date="2016-02" db="EMBL/GenBank/DDBJ databases">
        <title>Complete genome of Sinomonas atrocyanea KCTC 3377.</title>
        <authorList>
            <person name="Kim K.M."/>
        </authorList>
    </citation>
    <scope>NUCLEOTIDE SEQUENCE [LARGE SCALE GENOMIC DNA]</scope>
    <source>
        <strain evidence="5 6">KCTC 3377</strain>
    </source>
</reference>
<dbReference type="KEGG" id="satk:SA2016_0288"/>
<dbReference type="AlphaFoldDB" id="A0A126ZV03"/>
<accession>A0A126ZV03</accession>
<dbReference type="Gene3D" id="2.120.10.30">
    <property type="entry name" value="TolB, C-terminal domain"/>
    <property type="match status" value="2"/>
</dbReference>